<dbReference type="AlphaFoldDB" id="S3C118"/>
<sequence>MTANMSFVLSPISGSYVPPHRRHDASGCDSVRDATMDKGKGTSTGTYVPPHKANATHFTSGGAWRPAPASSTPKKTAGAWGPSKTPQVPAQPLEDLEECPGSVSLSKDTEFSVPKKTAGVWGPSRTPQAPALPPDDPKEDSVSCSRRTAGTWGPSKTPQVPAAPLEDLDECPSTVSKRTAGTWGPSKRQASAPPLEDTKECPGSGSRAKSTELSPQRKTAGVWGPSRTPQVPAAPLKDLEEGPGAASEDVAGSSGPSTPQTPAAPIEDRQVIPGSALSFESIAYLWDSPNSPEEPAGTPQNPGDDSDNAPRRSIYSLIRSSVPIPRSDPSLNADWGYIGRPLFDPRTERNATVASGSGSLQYTAGSTTAAPRSTPGASSRTASSPLTARYSPSQRSPVFTTASSSRTDASPAHTSPPSSGSWIGRRPPGLTQNNLGREAVADSHTGSGYLGGYFNTPSSYAEQPNAAQQPNLAAHHTTMHLFDWDAHYRANGFGAMRARRSYFTGSEYVPIYTEWEIEAMDHNTCVSAEAVNAVVVDGNGFFYRFRMASRYQGVENRLYF</sequence>
<evidence type="ECO:0000256" key="1">
    <source>
        <dbReference type="SAM" id="MobiDB-lite"/>
    </source>
</evidence>
<feature type="compositionally biased region" description="Polar residues" evidence="1">
    <location>
        <begin position="142"/>
        <end position="158"/>
    </location>
</feature>
<protein>
    <submittedName>
        <fullName evidence="2">Uncharacterized protein</fullName>
    </submittedName>
</protein>
<gene>
    <name evidence="2" type="ORF">F503_07850</name>
</gene>
<accession>S3C118</accession>
<evidence type="ECO:0000313" key="2">
    <source>
        <dbReference type="EMBL" id="EPE07199.1"/>
    </source>
</evidence>
<reference evidence="2 3" key="1">
    <citation type="journal article" date="2013" name="BMC Genomics">
        <title>The genome and transcriptome of the pine saprophyte Ophiostoma piceae, and a comparison with the bark beetle-associated pine pathogen Grosmannia clavigera.</title>
        <authorList>
            <person name="Haridas S."/>
            <person name="Wang Y."/>
            <person name="Lim L."/>
            <person name="Massoumi Alamouti S."/>
            <person name="Jackman S."/>
            <person name="Docking R."/>
            <person name="Robertson G."/>
            <person name="Birol I."/>
            <person name="Bohlmann J."/>
            <person name="Breuil C."/>
        </authorList>
    </citation>
    <scope>NUCLEOTIDE SEQUENCE [LARGE SCALE GENOMIC DNA]</scope>
    <source>
        <strain evidence="2 3">UAMH 11346</strain>
    </source>
</reference>
<feature type="compositionally biased region" description="Polar residues" evidence="1">
    <location>
        <begin position="350"/>
        <end position="421"/>
    </location>
</feature>
<name>S3C118_OPHP1</name>
<dbReference type="Proteomes" id="UP000016923">
    <property type="component" value="Unassembled WGS sequence"/>
</dbReference>
<feature type="compositionally biased region" description="Basic and acidic residues" evidence="1">
    <location>
        <begin position="24"/>
        <end position="40"/>
    </location>
</feature>
<feature type="region of interest" description="Disordered" evidence="1">
    <location>
        <begin position="350"/>
        <end position="434"/>
    </location>
</feature>
<dbReference type="VEuPathDB" id="FungiDB:F503_07850"/>
<evidence type="ECO:0000313" key="3">
    <source>
        <dbReference type="Proteomes" id="UP000016923"/>
    </source>
</evidence>
<proteinExistence type="predicted"/>
<keyword evidence="3" id="KW-1185">Reference proteome</keyword>
<organism evidence="2 3">
    <name type="scientific">Ophiostoma piceae (strain UAMH 11346)</name>
    <name type="common">Sap stain fungus</name>
    <dbReference type="NCBI Taxonomy" id="1262450"/>
    <lineage>
        <taxon>Eukaryota</taxon>
        <taxon>Fungi</taxon>
        <taxon>Dikarya</taxon>
        <taxon>Ascomycota</taxon>
        <taxon>Pezizomycotina</taxon>
        <taxon>Sordariomycetes</taxon>
        <taxon>Sordariomycetidae</taxon>
        <taxon>Ophiostomatales</taxon>
        <taxon>Ophiostomataceae</taxon>
        <taxon>Ophiostoma</taxon>
    </lineage>
</organism>
<feature type="region of interest" description="Disordered" evidence="1">
    <location>
        <begin position="18"/>
        <end position="334"/>
    </location>
</feature>
<feature type="compositionally biased region" description="Polar residues" evidence="1">
    <location>
        <begin position="207"/>
        <end position="217"/>
    </location>
</feature>
<dbReference type="EMBL" id="KE148151">
    <property type="protein sequence ID" value="EPE07199.1"/>
    <property type="molecule type" value="Genomic_DNA"/>
</dbReference>
<dbReference type="HOGENOM" id="CLU_486699_0_0_1"/>